<comment type="similarity">
    <text evidence="3">Belongs to the BRX1 family.</text>
</comment>
<dbReference type="GO" id="GO:0051603">
    <property type="term" value="P:proteolysis involved in protein catabolic process"/>
    <property type="evidence" value="ECO:0007669"/>
    <property type="project" value="InterPro"/>
</dbReference>
<name>A0A0N4UIX2_DRAME</name>
<dbReference type="InterPro" id="IPR023332">
    <property type="entry name" value="Proteasome_alpha-type"/>
</dbReference>
<dbReference type="SUPFAM" id="SSF52954">
    <property type="entry name" value="Class II aaRS ABD-related"/>
    <property type="match status" value="1"/>
</dbReference>
<evidence type="ECO:0000313" key="13">
    <source>
        <dbReference type="WBParaSite" id="DME_0000757501-mRNA-1"/>
    </source>
</evidence>
<reference evidence="10 12" key="2">
    <citation type="submission" date="2018-11" db="EMBL/GenBank/DDBJ databases">
        <authorList>
            <consortium name="Pathogen Informatics"/>
        </authorList>
    </citation>
    <scope>NUCLEOTIDE SEQUENCE [LARGE SCALE GENOMIC DNA]</scope>
</reference>
<dbReference type="SMART" id="SM00879">
    <property type="entry name" value="Brix"/>
    <property type="match status" value="1"/>
</dbReference>
<dbReference type="Gene3D" id="3.60.20.10">
    <property type="entry name" value="Glutamine Phosphoribosylpyrophosphate, subunit 1, domain 1"/>
    <property type="match status" value="1"/>
</dbReference>
<evidence type="ECO:0000313" key="10">
    <source>
        <dbReference type="EMBL" id="VDN51869.1"/>
    </source>
</evidence>
<feature type="domain" description="Brix" evidence="9">
    <location>
        <begin position="64"/>
        <end position="254"/>
    </location>
</feature>
<comment type="function">
    <text evidence="1">Required for biogenesis of the 60S ribosomal subunit.</text>
</comment>
<dbReference type="Proteomes" id="UP000274756">
    <property type="component" value="Unassembled WGS sequence"/>
</dbReference>
<dbReference type="GO" id="GO:0000027">
    <property type="term" value="P:ribosomal large subunit assembly"/>
    <property type="evidence" value="ECO:0007669"/>
    <property type="project" value="TreeGrafter"/>
</dbReference>
<keyword evidence="5" id="KW-0690">Ribosome biogenesis</keyword>
<evidence type="ECO:0000313" key="11">
    <source>
        <dbReference type="Proteomes" id="UP000038040"/>
    </source>
</evidence>
<dbReference type="InterPro" id="IPR029055">
    <property type="entry name" value="Ntn_hydrolases_N"/>
</dbReference>
<evidence type="ECO:0000256" key="1">
    <source>
        <dbReference type="ARBA" id="ARBA00003439"/>
    </source>
</evidence>
<dbReference type="SUPFAM" id="SSF56235">
    <property type="entry name" value="N-terminal nucleophile aminohydrolases (Ntn hydrolases)"/>
    <property type="match status" value="1"/>
</dbReference>
<dbReference type="OrthoDB" id="431557at2759"/>
<reference evidence="13" key="1">
    <citation type="submission" date="2017-02" db="UniProtKB">
        <authorList>
            <consortium name="WormBaseParasite"/>
        </authorList>
    </citation>
    <scope>IDENTIFICATION</scope>
</reference>
<evidence type="ECO:0000313" key="12">
    <source>
        <dbReference type="Proteomes" id="UP000274756"/>
    </source>
</evidence>
<dbReference type="GO" id="GO:0019843">
    <property type="term" value="F:rRNA binding"/>
    <property type="evidence" value="ECO:0007669"/>
    <property type="project" value="InterPro"/>
</dbReference>
<evidence type="ECO:0000256" key="6">
    <source>
        <dbReference type="ARBA" id="ARBA00022942"/>
    </source>
</evidence>
<evidence type="ECO:0000256" key="7">
    <source>
        <dbReference type="ARBA" id="ARBA00023242"/>
    </source>
</evidence>
<proteinExistence type="inferred from homology"/>
<dbReference type="Pfam" id="PF04427">
    <property type="entry name" value="Brix"/>
    <property type="match status" value="1"/>
</dbReference>
<dbReference type="InterPro" id="IPR001353">
    <property type="entry name" value="Proteasome_sua/b"/>
</dbReference>
<accession>A0A0N4UIX2</accession>
<keyword evidence="6 8" id="KW-0647">Proteasome</keyword>
<dbReference type="InterPro" id="IPR007109">
    <property type="entry name" value="Brix"/>
</dbReference>
<dbReference type="PANTHER" id="PTHR13634:SF0">
    <property type="entry name" value="RIBOSOME BIOGENESIS PROTEIN BRX1 HOMOLOG"/>
    <property type="match status" value="1"/>
</dbReference>
<keyword evidence="12" id="KW-1185">Reference proteome</keyword>
<sequence>MLDGDALQMRSWKGGKKKKIKEQKCFKMDETSKLMARTEENSTNISQNLANVSQKVELKWKNRERVMIFCARGTTFRSRHLMNDFKSLMPHSKSENKLDKREYLSVINEIAEMANCSKCLYFENRKQKDLYLWMSNITDGPSMKFLVHNVHTMDELRMSGNCLKSSRPILSFDSKFDSKPHLLLIKHMIAQIFTTPYHHPRSQPFIDHIFSFSLFQEDKIWFRNFQVVDDSLELQEIGPRMVLEIIRIFDGSFEGNVLYNNPNYVSPNTIRRNMKKIGSDKYVKRKSDILGREEKNRKLETVQLPDPVGEIFDTNRKIRNPKAKFIKHTIEKKKSRKRKKKAVPSGKLMQIEYALNAVKNGQPSVGLRASDGVVLATENKASILYEDQAKIEKISQHIGCVYSGMGPDYRILVKKARKIAMEYELMYGEEIPTTQLVMRLAAVMQEYTQSGGVRPFGVSMLVAGWDTDPSSGRPLLFQCDPSGAYFAWKATALGKNDVNGKTFLEKRFSDSLELDDGIHTALLTLRESFDVGMTEDNVEIAICNKNGFNRLSKQQIKDHLGAL</sequence>
<keyword evidence="7" id="KW-0539">Nucleus</keyword>
<comment type="similarity">
    <text evidence="8">Belongs to the peptidase T1A family.</text>
</comment>
<dbReference type="Proteomes" id="UP000038040">
    <property type="component" value="Unplaced"/>
</dbReference>
<dbReference type="GO" id="GO:0019773">
    <property type="term" value="C:proteasome core complex, alpha-subunit complex"/>
    <property type="evidence" value="ECO:0007669"/>
    <property type="project" value="UniProtKB-UniRule"/>
</dbReference>
<dbReference type="PANTHER" id="PTHR13634">
    <property type="entry name" value="RIBOSOME BIOGENESIS PROTEIN BRIX"/>
    <property type="match status" value="1"/>
</dbReference>
<dbReference type="Pfam" id="PF00227">
    <property type="entry name" value="Proteasome"/>
    <property type="match status" value="1"/>
</dbReference>
<dbReference type="WBParaSite" id="DME_0000757501-mRNA-1">
    <property type="protein sequence ID" value="DME_0000757501-mRNA-1"/>
    <property type="gene ID" value="DME_0000757501"/>
</dbReference>
<evidence type="ECO:0000259" key="9">
    <source>
        <dbReference type="PROSITE" id="PS50833"/>
    </source>
</evidence>
<dbReference type="AlphaFoldDB" id="A0A0N4UIX2"/>
<evidence type="ECO:0000256" key="8">
    <source>
        <dbReference type="PROSITE-ProRule" id="PRU00808"/>
    </source>
</evidence>
<dbReference type="PROSITE" id="PS51475">
    <property type="entry name" value="PROTEASOME_ALPHA_2"/>
    <property type="match status" value="1"/>
</dbReference>
<evidence type="ECO:0000256" key="4">
    <source>
        <dbReference type="ARBA" id="ARBA00020522"/>
    </source>
</evidence>
<evidence type="ECO:0000256" key="5">
    <source>
        <dbReference type="ARBA" id="ARBA00022517"/>
    </source>
</evidence>
<dbReference type="EMBL" id="UYYG01000034">
    <property type="protein sequence ID" value="VDN51869.1"/>
    <property type="molecule type" value="Genomic_DNA"/>
</dbReference>
<organism evidence="11 13">
    <name type="scientific">Dracunculus medinensis</name>
    <name type="common">Guinea worm</name>
    <dbReference type="NCBI Taxonomy" id="318479"/>
    <lineage>
        <taxon>Eukaryota</taxon>
        <taxon>Metazoa</taxon>
        <taxon>Ecdysozoa</taxon>
        <taxon>Nematoda</taxon>
        <taxon>Chromadorea</taxon>
        <taxon>Rhabditida</taxon>
        <taxon>Spirurina</taxon>
        <taxon>Dracunculoidea</taxon>
        <taxon>Dracunculidae</taxon>
        <taxon>Dracunculus</taxon>
    </lineage>
</organism>
<dbReference type="CDD" id="cd03750">
    <property type="entry name" value="proteasome_alpha_type_2"/>
    <property type="match status" value="1"/>
</dbReference>
<protein>
    <recommendedName>
        <fullName evidence="4">Ribosome biogenesis protein BRX1 homolog</fullName>
    </recommendedName>
</protein>
<evidence type="ECO:0000256" key="3">
    <source>
        <dbReference type="ARBA" id="ARBA00006369"/>
    </source>
</evidence>
<dbReference type="InterPro" id="IPR026532">
    <property type="entry name" value="BRX1"/>
</dbReference>
<dbReference type="STRING" id="318479.A0A0N4UIX2"/>
<evidence type="ECO:0000256" key="2">
    <source>
        <dbReference type="ARBA" id="ARBA00004604"/>
    </source>
</evidence>
<comment type="subcellular location">
    <subcellularLocation>
        <location evidence="2">Nucleus</location>
        <location evidence="2">Nucleolus</location>
    </subcellularLocation>
</comment>
<dbReference type="GO" id="GO:0006364">
    <property type="term" value="P:rRNA processing"/>
    <property type="evidence" value="ECO:0007669"/>
    <property type="project" value="InterPro"/>
</dbReference>
<gene>
    <name evidence="10" type="ORF">DME_LOCUS1842</name>
</gene>
<dbReference type="PROSITE" id="PS50833">
    <property type="entry name" value="BRIX"/>
    <property type="match status" value="1"/>
</dbReference>
<dbReference type="GO" id="GO:0005730">
    <property type="term" value="C:nucleolus"/>
    <property type="evidence" value="ECO:0007669"/>
    <property type="project" value="UniProtKB-SubCell"/>
</dbReference>